<sequence length="97" mass="10538">MTAPLFPSFPAAGPELFPPSPFDVPLCLDLVAGRHANQLSVAGALDEQCAGRLGMVLDRLSQLMRPTLVQLHRVRRADEDVAMRQCSGERILPFPAS</sequence>
<organism evidence="1 2">
    <name type="scientific">Jatrophihabitans lederbergiae</name>
    <dbReference type="NCBI Taxonomy" id="3075547"/>
    <lineage>
        <taxon>Bacteria</taxon>
        <taxon>Bacillati</taxon>
        <taxon>Actinomycetota</taxon>
        <taxon>Actinomycetes</taxon>
        <taxon>Jatrophihabitantales</taxon>
        <taxon>Jatrophihabitantaceae</taxon>
        <taxon>Jatrophihabitans</taxon>
    </lineage>
</organism>
<name>A0ABU2JD97_9ACTN</name>
<accession>A0ABU2JD97</accession>
<keyword evidence="2" id="KW-1185">Reference proteome</keyword>
<dbReference type="RefSeq" id="WP_311423857.1">
    <property type="nucleotide sequence ID" value="NZ_JAVREH010000021.1"/>
</dbReference>
<gene>
    <name evidence="1" type="ORF">RM423_15030</name>
</gene>
<comment type="caution">
    <text evidence="1">The sequence shown here is derived from an EMBL/GenBank/DDBJ whole genome shotgun (WGS) entry which is preliminary data.</text>
</comment>
<protein>
    <submittedName>
        <fullName evidence="1">Uncharacterized protein</fullName>
    </submittedName>
</protein>
<evidence type="ECO:0000313" key="1">
    <source>
        <dbReference type="EMBL" id="MDT0262708.1"/>
    </source>
</evidence>
<proteinExistence type="predicted"/>
<evidence type="ECO:0000313" key="2">
    <source>
        <dbReference type="Proteomes" id="UP001183176"/>
    </source>
</evidence>
<reference evidence="2" key="1">
    <citation type="submission" date="2023-07" db="EMBL/GenBank/DDBJ databases">
        <title>30 novel species of actinomycetes from the DSMZ collection.</title>
        <authorList>
            <person name="Nouioui I."/>
        </authorList>
    </citation>
    <scope>NUCLEOTIDE SEQUENCE [LARGE SCALE GENOMIC DNA]</scope>
    <source>
        <strain evidence="2">DSM 44399</strain>
    </source>
</reference>
<dbReference type="Proteomes" id="UP001183176">
    <property type="component" value="Unassembled WGS sequence"/>
</dbReference>
<dbReference type="EMBL" id="JAVREH010000021">
    <property type="protein sequence ID" value="MDT0262708.1"/>
    <property type="molecule type" value="Genomic_DNA"/>
</dbReference>